<evidence type="ECO:0000313" key="11">
    <source>
        <dbReference type="EMBL" id="TDO20410.1"/>
    </source>
</evidence>
<dbReference type="GO" id="GO:0003735">
    <property type="term" value="F:structural constituent of ribosome"/>
    <property type="evidence" value="ECO:0007669"/>
    <property type="project" value="InterPro"/>
</dbReference>
<evidence type="ECO:0000313" key="12">
    <source>
        <dbReference type="Proteomes" id="UP000295518"/>
    </source>
</evidence>
<comment type="function">
    <text evidence="5 7">Forms part of the ribosomal stalk which helps the ribosome interact with GTP-bound translation factors.</text>
</comment>
<reference evidence="11 12" key="1">
    <citation type="submission" date="2019-03" db="EMBL/GenBank/DDBJ databases">
        <title>Genomic Encyclopedia of Archaeal and Bacterial Type Strains, Phase II (KMG-II): from individual species to whole genera.</title>
        <authorList>
            <person name="Goeker M."/>
        </authorList>
    </citation>
    <scope>NUCLEOTIDE SEQUENCE [LARGE SCALE GENOMIC DNA]</scope>
    <source>
        <strain evidence="11 12">ATCC 700618</strain>
    </source>
</reference>
<evidence type="ECO:0000256" key="2">
    <source>
        <dbReference type="ARBA" id="ARBA00022481"/>
    </source>
</evidence>
<dbReference type="Pfam" id="PF03946">
    <property type="entry name" value="Ribosomal_L11_N"/>
    <property type="match status" value="1"/>
</dbReference>
<sequence>MAAPKKKVVKVAKLQFIAGQAKPGPALAGVGIKMPEFTKAFNDQTRDRGNEPVPVAITVYADKSFDFKIFTAPASFKLLQAAKLKSGSANSKAQIIGTIKLEQLEEIAKYKMVDLNTRSLQSAMATIAGTAKNMGILIEGWDDIAAANAAAAAERKAIARAEKMHDELEAAQHNLVESKDKEIEVVTVNEKEGE</sequence>
<dbReference type="Gene3D" id="1.10.10.250">
    <property type="entry name" value="Ribosomal protein L11, C-terminal domain"/>
    <property type="match status" value="1"/>
</dbReference>
<dbReference type="InterPro" id="IPR020783">
    <property type="entry name" value="Ribosomal_uL11_C"/>
</dbReference>
<keyword evidence="2 5" id="KW-0488">Methylation</keyword>
<organism evidence="11 12">
    <name type="scientific">Mycoplasma testudineum</name>
    <dbReference type="NCBI Taxonomy" id="244584"/>
    <lineage>
        <taxon>Bacteria</taxon>
        <taxon>Bacillati</taxon>
        <taxon>Mycoplasmatota</taxon>
        <taxon>Mollicutes</taxon>
        <taxon>Mycoplasmataceae</taxon>
        <taxon>Mycoplasma</taxon>
    </lineage>
</organism>
<comment type="PTM">
    <text evidence="5 7">One or more lysine residues are methylated.</text>
</comment>
<dbReference type="HAMAP" id="MF_00736">
    <property type="entry name" value="Ribosomal_uL11"/>
    <property type="match status" value="1"/>
</dbReference>
<evidence type="ECO:0000256" key="1">
    <source>
        <dbReference type="ARBA" id="ARBA00010537"/>
    </source>
</evidence>
<dbReference type="PANTHER" id="PTHR11661:SF1">
    <property type="entry name" value="LARGE RIBOSOMAL SUBUNIT PROTEIN UL11M"/>
    <property type="match status" value="1"/>
</dbReference>
<gene>
    <name evidence="5" type="primary">rplK</name>
    <name evidence="11" type="ORF">EI74_0488</name>
</gene>
<dbReference type="Gene3D" id="3.30.1550.10">
    <property type="entry name" value="Ribosomal protein L11/L12, N-terminal domain"/>
    <property type="match status" value="1"/>
</dbReference>
<dbReference type="InterPro" id="IPR036769">
    <property type="entry name" value="Ribosomal_uL11_C_sf"/>
</dbReference>
<evidence type="ECO:0000256" key="6">
    <source>
        <dbReference type="RuleBase" id="RU003978"/>
    </source>
</evidence>
<dbReference type="RefSeq" id="WP_094254652.1">
    <property type="nucleotide sequence ID" value="NZ_NNCE01000003.1"/>
</dbReference>
<dbReference type="SMART" id="SM00649">
    <property type="entry name" value="RL11"/>
    <property type="match status" value="1"/>
</dbReference>
<evidence type="ECO:0000256" key="7">
    <source>
        <dbReference type="RuleBase" id="RU003979"/>
    </source>
</evidence>
<dbReference type="CDD" id="cd00349">
    <property type="entry name" value="Ribosomal_L11"/>
    <property type="match status" value="1"/>
</dbReference>
<dbReference type="GO" id="GO:0006412">
    <property type="term" value="P:translation"/>
    <property type="evidence" value="ECO:0007669"/>
    <property type="project" value="UniProtKB-UniRule"/>
</dbReference>
<dbReference type="AlphaFoldDB" id="A0A4R6IDR1"/>
<dbReference type="InterPro" id="IPR000911">
    <property type="entry name" value="Ribosomal_uL11"/>
</dbReference>
<evidence type="ECO:0000256" key="5">
    <source>
        <dbReference type="HAMAP-Rule" id="MF_00736"/>
    </source>
</evidence>
<protein>
    <recommendedName>
        <fullName evidence="5">Large ribosomal subunit protein uL11</fullName>
    </recommendedName>
</protein>
<keyword evidence="5 7" id="KW-0694">RNA-binding</keyword>
<dbReference type="SUPFAM" id="SSF54747">
    <property type="entry name" value="Ribosomal L11/L12e N-terminal domain"/>
    <property type="match status" value="1"/>
</dbReference>
<comment type="caution">
    <text evidence="11">The sequence shown here is derived from an EMBL/GenBank/DDBJ whole genome shotgun (WGS) entry which is preliminary data.</text>
</comment>
<dbReference type="GO" id="GO:0070180">
    <property type="term" value="F:large ribosomal subunit rRNA binding"/>
    <property type="evidence" value="ECO:0007669"/>
    <property type="project" value="UniProtKB-UniRule"/>
</dbReference>
<dbReference type="InterPro" id="IPR036796">
    <property type="entry name" value="Ribosomal_uL11_N_sf"/>
</dbReference>
<comment type="similarity">
    <text evidence="1 5 6">Belongs to the universal ribosomal protein uL11 family.</text>
</comment>
<dbReference type="SUPFAM" id="SSF46906">
    <property type="entry name" value="Ribosomal protein L11, C-terminal domain"/>
    <property type="match status" value="1"/>
</dbReference>
<evidence type="ECO:0000256" key="3">
    <source>
        <dbReference type="ARBA" id="ARBA00022980"/>
    </source>
</evidence>
<dbReference type="Proteomes" id="UP000295518">
    <property type="component" value="Unassembled WGS sequence"/>
</dbReference>
<dbReference type="InterPro" id="IPR006519">
    <property type="entry name" value="Ribosomal_uL11_bac-typ"/>
</dbReference>
<evidence type="ECO:0000259" key="9">
    <source>
        <dbReference type="Pfam" id="PF00298"/>
    </source>
</evidence>
<feature type="domain" description="Large ribosomal subunit protein uL11 N-terminal" evidence="10">
    <location>
        <begin position="13"/>
        <end position="65"/>
    </location>
</feature>
<feature type="domain" description="Large ribosomal subunit protein uL11 C-terminal" evidence="9">
    <location>
        <begin position="71"/>
        <end position="137"/>
    </location>
</feature>
<keyword evidence="3 5" id="KW-0689">Ribosomal protein</keyword>
<feature type="coiled-coil region" evidence="8">
    <location>
        <begin position="144"/>
        <end position="181"/>
    </location>
</feature>
<keyword evidence="4 5" id="KW-0687">Ribonucleoprotein</keyword>
<dbReference type="GO" id="GO:0022625">
    <property type="term" value="C:cytosolic large ribosomal subunit"/>
    <property type="evidence" value="ECO:0007669"/>
    <property type="project" value="TreeGrafter"/>
</dbReference>
<accession>A0A4R6IDR1</accession>
<dbReference type="Pfam" id="PF00298">
    <property type="entry name" value="Ribosomal_L11"/>
    <property type="match status" value="1"/>
</dbReference>
<dbReference type="EMBL" id="SNWN01000011">
    <property type="protein sequence ID" value="TDO20410.1"/>
    <property type="molecule type" value="Genomic_DNA"/>
</dbReference>
<dbReference type="InterPro" id="IPR020784">
    <property type="entry name" value="Ribosomal_uL11_N"/>
</dbReference>
<evidence type="ECO:0000259" key="10">
    <source>
        <dbReference type="Pfam" id="PF03946"/>
    </source>
</evidence>
<dbReference type="NCBIfam" id="TIGR01632">
    <property type="entry name" value="L11_bact"/>
    <property type="match status" value="1"/>
</dbReference>
<evidence type="ECO:0000256" key="8">
    <source>
        <dbReference type="SAM" id="Coils"/>
    </source>
</evidence>
<comment type="subunit">
    <text evidence="5">Part of the ribosomal stalk of the 50S ribosomal subunit. Interacts with L10 and the large rRNA to form the base of the stalk. L10 forms an elongated spine to which L12 dimers bind in a sequential fashion forming a multimeric L10(L12)X complex.</text>
</comment>
<dbReference type="PANTHER" id="PTHR11661">
    <property type="entry name" value="60S RIBOSOMAL PROTEIN L12"/>
    <property type="match status" value="1"/>
</dbReference>
<evidence type="ECO:0000256" key="4">
    <source>
        <dbReference type="ARBA" id="ARBA00023274"/>
    </source>
</evidence>
<keyword evidence="8" id="KW-0175">Coiled coil</keyword>
<keyword evidence="5 7" id="KW-0699">rRNA-binding</keyword>
<proteinExistence type="inferred from homology"/>
<keyword evidence="12" id="KW-1185">Reference proteome</keyword>
<dbReference type="OrthoDB" id="9802408at2"/>
<name>A0A4R6IDR1_9MOLU</name>